<name>A0A8J3JVA3_9ACTN</name>
<proteinExistence type="predicted"/>
<keyword evidence="3" id="KW-1185">Reference proteome</keyword>
<evidence type="ECO:0000313" key="2">
    <source>
        <dbReference type="EMBL" id="GIF91712.1"/>
    </source>
</evidence>
<reference evidence="2 3" key="1">
    <citation type="submission" date="2021-01" db="EMBL/GenBank/DDBJ databases">
        <title>Whole genome shotgun sequence of Catellatospora chokoriensis NBRC 107358.</title>
        <authorList>
            <person name="Komaki H."/>
            <person name="Tamura T."/>
        </authorList>
    </citation>
    <scope>NUCLEOTIDE SEQUENCE [LARGE SCALE GENOMIC DNA]</scope>
    <source>
        <strain evidence="2 3">NBRC 107358</strain>
    </source>
</reference>
<dbReference type="EMBL" id="BONG01000035">
    <property type="protein sequence ID" value="GIF91712.1"/>
    <property type="molecule type" value="Genomic_DNA"/>
</dbReference>
<dbReference type="RefSeq" id="WP_191842079.1">
    <property type="nucleotide sequence ID" value="NZ_BAAALB010000017.1"/>
</dbReference>
<dbReference type="AlphaFoldDB" id="A0A8J3JVA3"/>
<keyword evidence="1" id="KW-1133">Transmembrane helix</keyword>
<organism evidence="2 3">
    <name type="scientific">Catellatospora chokoriensis</name>
    <dbReference type="NCBI Taxonomy" id="310353"/>
    <lineage>
        <taxon>Bacteria</taxon>
        <taxon>Bacillati</taxon>
        <taxon>Actinomycetota</taxon>
        <taxon>Actinomycetes</taxon>
        <taxon>Micromonosporales</taxon>
        <taxon>Micromonosporaceae</taxon>
        <taxon>Catellatospora</taxon>
    </lineage>
</organism>
<sequence>MNPQTERRYERLLRLYPKAYRDHRGAEMLGTLLDAAEAGQGRPPRREIAALMLGGLRARVGAATGLPVGQAWLSAVRVAALLLLAYGAALSATRAGRVVFSDLLGDGLRLGSELGFVVATVAVVSALFLAARGRYGWATVIAAVGFACEQWAQIGSILRWFITSAGEEPPLWAQLSWFLLESRMADYEFWPLPLAFLLMLPLLRRRPAVPGAPLWWLLAVPLSVLLLPTAFNATLRWQPYALTAVCLGALVWSFLDARVGLAVAVLPLPLFLQGLSVRYLPSHQGDDYSVSAIIAPAVVAAVLIAAGAVLVRRQARL</sequence>
<feature type="transmembrane region" description="Helical" evidence="1">
    <location>
        <begin position="262"/>
        <end position="280"/>
    </location>
</feature>
<keyword evidence="1" id="KW-0472">Membrane</keyword>
<feature type="transmembrane region" description="Helical" evidence="1">
    <location>
        <begin position="292"/>
        <end position="311"/>
    </location>
</feature>
<dbReference type="Proteomes" id="UP000619293">
    <property type="component" value="Unassembled WGS sequence"/>
</dbReference>
<evidence type="ECO:0000256" key="1">
    <source>
        <dbReference type="SAM" id="Phobius"/>
    </source>
</evidence>
<comment type="caution">
    <text evidence="2">The sequence shown here is derived from an EMBL/GenBank/DDBJ whole genome shotgun (WGS) entry which is preliminary data.</text>
</comment>
<keyword evidence="1" id="KW-0812">Transmembrane</keyword>
<feature type="transmembrane region" description="Helical" evidence="1">
    <location>
        <begin position="215"/>
        <end position="231"/>
    </location>
</feature>
<accession>A0A8J3JVA3</accession>
<feature type="transmembrane region" description="Helical" evidence="1">
    <location>
        <begin position="71"/>
        <end position="90"/>
    </location>
</feature>
<feature type="transmembrane region" description="Helical" evidence="1">
    <location>
        <begin position="110"/>
        <end position="130"/>
    </location>
</feature>
<gene>
    <name evidence="2" type="ORF">Cch02nite_51560</name>
</gene>
<evidence type="ECO:0000313" key="3">
    <source>
        <dbReference type="Proteomes" id="UP000619293"/>
    </source>
</evidence>
<feature type="transmembrane region" description="Helical" evidence="1">
    <location>
        <begin position="237"/>
        <end position="255"/>
    </location>
</feature>
<protein>
    <submittedName>
        <fullName evidence="2">Uncharacterized protein</fullName>
    </submittedName>
</protein>